<dbReference type="Pfam" id="PF05699">
    <property type="entry name" value="Dimer_Tnp_hAT"/>
    <property type="match status" value="1"/>
</dbReference>
<dbReference type="InterPro" id="IPR012337">
    <property type="entry name" value="RNaseH-like_sf"/>
</dbReference>
<protein>
    <submittedName>
        <fullName evidence="2">Ribonuclease H-like domain-containing protein</fullName>
    </submittedName>
</protein>
<dbReference type="SUPFAM" id="SSF53098">
    <property type="entry name" value="Ribonuclease H-like"/>
    <property type="match status" value="1"/>
</dbReference>
<dbReference type="PANTHER" id="PTHR47611:SF1">
    <property type="entry name" value="CCHC-TYPE DOMAIN-CONTAINING PROTEIN"/>
    <property type="match status" value="1"/>
</dbReference>
<dbReference type="AlphaFoldDB" id="A0A8H3LA28"/>
<proteinExistence type="predicted"/>
<dbReference type="Proteomes" id="UP000615446">
    <property type="component" value="Unassembled WGS sequence"/>
</dbReference>
<accession>A0A8H3LA28</accession>
<gene>
    <name evidence="2" type="ORF">RCL2_001016300</name>
</gene>
<dbReference type="InterPro" id="IPR008906">
    <property type="entry name" value="HATC_C_dom"/>
</dbReference>
<comment type="caution">
    <text evidence="2">The sequence shown here is derived from an EMBL/GenBank/DDBJ whole genome shotgun (WGS) entry which is preliminary data.</text>
</comment>
<evidence type="ECO:0000313" key="3">
    <source>
        <dbReference type="Proteomes" id="UP000615446"/>
    </source>
</evidence>
<evidence type="ECO:0000313" key="2">
    <source>
        <dbReference type="EMBL" id="GES82991.1"/>
    </source>
</evidence>
<name>A0A8H3LA28_9GLOM</name>
<dbReference type="OrthoDB" id="2381924at2759"/>
<dbReference type="PANTHER" id="PTHR47611">
    <property type="entry name" value="HAT DIMERISATION DOMAIN, C-TERMINAL"/>
    <property type="match status" value="1"/>
</dbReference>
<evidence type="ECO:0000259" key="1">
    <source>
        <dbReference type="Pfam" id="PF05699"/>
    </source>
</evidence>
<reference evidence="2" key="1">
    <citation type="submission" date="2019-10" db="EMBL/GenBank/DDBJ databases">
        <title>Conservation and host-specific expression of non-tandemly repeated heterogenous ribosome RNA gene in arbuscular mycorrhizal fungi.</title>
        <authorList>
            <person name="Maeda T."/>
            <person name="Kobayashi Y."/>
            <person name="Nakagawa T."/>
            <person name="Ezawa T."/>
            <person name="Yamaguchi K."/>
            <person name="Bino T."/>
            <person name="Nishimoto Y."/>
            <person name="Shigenobu S."/>
            <person name="Kawaguchi M."/>
        </authorList>
    </citation>
    <scope>NUCLEOTIDE SEQUENCE</scope>
    <source>
        <strain evidence="2">HR1</strain>
    </source>
</reference>
<feature type="domain" description="HAT C-terminal dimerisation" evidence="1">
    <location>
        <begin position="38"/>
        <end position="103"/>
    </location>
</feature>
<dbReference type="EMBL" id="BLAL01000065">
    <property type="protein sequence ID" value="GES82991.1"/>
    <property type="molecule type" value="Genomic_DNA"/>
</dbReference>
<sequence>MKDNVFELYKTLYVPQETQNTNIEYNSSDEDLVSHISKWHHIESRHEEEYPNLSNMARDYLGIPAISAPSERIFSSAANVITYNRASLAPKTVRAVMCLKHWFRLGVLD</sequence>
<organism evidence="2 3">
    <name type="scientific">Rhizophagus clarus</name>
    <dbReference type="NCBI Taxonomy" id="94130"/>
    <lineage>
        <taxon>Eukaryota</taxon>
        <taxon>Fungi</taxon>
        <taxon>Fungi incertae sedis</taxon>
        <taxon>Mucoromycota</taxon>
        <taxon>Glomeromycotina</taxon>
        <taxon>Glomeromycetes</taxon>
        <taxon>Glomerales</taxon>
        <taxon>Glomeraceae</taxon>
        <taxon>Rhizophagus</taxon>
    </lineage>
</organism>
<dbReference type="GO" id="GO:0046983">
    <property type="term" value="F:protein dimerization activity"/>
    <property type="evidence" value="ECO:0007669"/>
    <property type="project" value="InterPro"/>
</dbReference>